<keyword evidence="2" id="KW-0217">Developmental protein</keyword>
<keyword evidence="4" id="KW-0539">Nucleus</keyword>
<protein>
    <submittedName>
        <fullName evidence="8">Inactive poly [ADP-ribose] polymerase RCD1-like</fullName>
    </submittedName>
</protein>
<dbReference type="GO" id="GO:0003950">
    <property type="term" value="F:NAD+ poly-ADP-ribosyltransferase activity"/>
    <property type="evidence" value="ECO:0007669"/>
    <property type="project" value="InterPro"/>
</dbReference>
<feature type="domain" description="PARP catalytic" evidence="5">
    <location>
        <begin position="241"/>
        <end position="464"/>
    </location>
</feature>
<evidence type="ECO:0000256" key="4">
    <source>
        <dbReference type="ARBA" id="ARBA00023242"/>
    </source>
</evidence>
<dbReference type="RefSeq" id="XP_039142523.1">
    <property type="nucleotide sequence ID" value="XM_039286589.1"/>
</dbReference>
<dbReference type="Gene3D" id="3.90.228.10">
    <property type="match status" value="1"/>
</dbReference>
<reference evidence="8" key="1">
    <citation type="submission" date="2025-08" db="UniProtKB">
        <authorList>
            <consortium name="RefSeq"/>
        </authorList>
    </citation>
    <scope>IDENTIFICATION</scope>
</reference>
<sequence>MELKNVKVLGNGKKAITDVNHATIFADCFTDGDGGPVLGHQQRILDQSPENCYRNAATEDGKAGFYCCSQKHMLQNYQNFMKSGLPQRVLFYQDDEWKDFPSSINSLVREDFKRKKAVTEVIHESQRLLLNFFSMVLINLGTGFQKPVAWIDEHGKCFFPELYSEFCAPNGCFHSDKGHDVHMSCRQNGTREPETKNVFVSAAESSNSEVPDYAIISNGNHTKEISTGFQERAEIYETTGENELCPLLATGPIQEKSAKPATVPDVYSAVQNILLLGLGQYIAPKDIVGIFRTPLLDNIGQVRFKCFQEHVDLTKSRRGNANVRYAWLASSKDVVEDVMLKGVMQIKMPACGPMYGLGVHLAPANCSDICASYSGVDENGIVYMVLCRVIMGNVELVQLGSKQSQPSSGSFDSGVDDLQKPKHYIIWNTHTDTHIYPEFVVTFKLPSKAKESLVGKESMSNISGVTNSSSHSASLDGICCQSLSAQTRAFQGKVQASEKATKTPTSPWMPFSMLFAAISTKVPSQDMDLISTQYEQFKRRKITRIDLVKKLRQIIGDKLLISTITRLQHKLPPMAKSETPKPWYKSEAKP</sequence>
<dbReference type="InterPro" id="IPR044964">
    <property type="entry name" value="RCD1/SRO1-5"/>
</dbReference>
<dbReference type="InterPro" id="IPR057823">
    <property type="entry name" value="WWE_RCD1"/>
</dbReference>
<evidence type="ECO:0000256" key="3">
    <source>
        <dbReference type="ARBA" id="ARBA00023016"/>
    </source>
</evidence>
<dbReference type="Pfam" id="PF00644">
    <property type="entry name" value="PARP"/>
    <property type="match status" value="1"/>
</dbReference>
<evidence type="ECO:0000313" key="7">
    <source>
        <dbReference type="Proteomes" id="UP001515500"/>
    </source>
</evidence>
<dbReference type="PROSITE" id="PS51059">
    <property type="entry name" value="PARP_CATALYTIC"/>
    <property type="match status" value="1"/>
</dbReference>
<evidence type="ECO:0000256" key="2">
    <source>
        <dbReference type="ARBA" id="ARBA00022473"/>
    </source>
</evidence>
<dbReference type="Pfam" id="PF12174">
    <property type="entry name" value="RST"/>
    <property type="match status" value="1"/>
</dbReference>
<dbReference type="Pfam" id="PF23467">
    <property type="entry name" value="WWE_5"/>
    <property type="match status" value="1"/>
</dbReference>
<dbReference type="InterPro" id="IPR022003">
    <property type="entry name" value="RST"/>
</dbReference>
<evidence type="ECO:0000259" key="5">
    <source>
        <dbReference type="PROSITE" id="PS51059"/>
    </source>
</evidence>
<dbReference type="GeneID" id="120279663"/>
<dbReference type="InterPro" id="IPR012317">
    <property type="entry name" value="Poly(ADP-ribose)pol_cat_dom"/>
</dbReference>
<evidence type="ECO:0000256" key="1">
    <source>
        <dbReference type="ARBA" id="ARBA00004123"/>
    </source>
</evidence>
<feature type="domain" description="RST" evidence="6">
    <location>
        <begin position="502"/>
        <end position="573"/>
    </location>
</feature>
<proteinExistence type="predicted"/>
<organism evidence="7 8">
    <name type="scientific">Dioscorea cayennensis subsp. rotundata</name>
    <name type="common">White Guinea yam</name>
    <name type="synonym">Dioscorea rotundata</name>
    <dbReference type="NCBI Taxonomy" id="55577"/>
    <lineage>
        <taxon>Eukaryota</taxon>
        <taxon>Viridiplantae</taxon>
        <taxon>Streptophyta</taxon>
        <taxon>Embryophyta</taxon>
        <taxon>Tracheophyta</taxon>
        <taxon>Spermatophyta</taxon>
        <taxon>Magnoliopsida</taxon>
        <taxon>Liliopsida</taxon>
        <taxon>Dioscoreales</taxon>
        <taxon>Dioscoreaceae</taxon>
        <taxon>Dioscorea</taxon>
    </lineage>
</organism>
<evidence type="ECO:0000259" key="6">
    <source>
        <dbReference type="PROSITE" id="PS51879"/>
    </source>
</evidence>
<keyword evidence="7" id="KW-1185">Reference proteome</keyword>
<dbReference type="PANTHER" id="PTHR32263:SF5">
    <property type="entry name" value="INACTIVE POLY [ADP-RIBOSE] POLYMERASE SRO1-RELATED"/>
    <property type="match status" value="1"/>
</dbReference>
<keyword evidence="3" id="KW-0346">Stress response</keyword>
<dbReference type="Proteomes" id="UP001515500">
    <property type="component" value="Chromosome 16"/>
</dbReference>
<evidence type="ECO:0000313" key="8">
    <source>
        <dbReference type="RefSeq" id="XP_039142523.1"/>
    </source>
</evidence>
<dbReference type="SUPFAM" id="SSF56399">
    <property type="entry name" value="ADP-ribosylation"/>
    <property type="match status" value="1"/>
</dbReference>
<dbReference type="GO" id="GO:0005634">
    <property type="term" value="C:nucleus"/>
    <property type="evidence" value="ECO:0007669"/>
    <property type="project" value="UniProtKB-SubCell"/>
</dbReference>
<dbReference type="AlphaFoldDB" id="A0AB40CR45"/>
<accession>A0AB40CR45</accession>
<name>A0AB40CR45_DIOCR</name>
<dbReference type="PROSITE" id="PS51879">
    <property type="entry name" value="RST"/>
    <property type="match status" value="1"/>
</dbReference>
<comment type="subcellular location">
    <subcellularLocation>
        <location evidence="1">Nucleus</location>
    </subcellularLocation>
</comment>
<gene>
    <name evidence="8" type="primary">LOC120279663</name>
</gene>
<dbReference type="PANTHER" id="PTHR32263">
    <property type="entry name" value="INACTIVE POLY [ADP-RIBOSE] POLYMERASE SRO4-RELATED"/>
    <property type="match status" value="1"/>
</dbReference>